<dbReference type="EMBL" id="AKHW03000416">
    <property type="protein sequence ID" value="KYO47555.1"/>
    <property type="molecule type" value="Genomic_DNA"/>
</dbReference>
<dbReference type="Pfam" id="PF12733">
    <property type="entry name" value="Cadherin-like"/>
    <property type="match status" value="1"/>
</dbReference>
<comment type="caution">
    <text evidence="3">The sequence shown here is derived from an EMBL/GenBank/DDBJ whole genome shotgun (WGS) entry which is preliminary data.</text>
</comment>
<feature type="domain" description="NXPE C-terminal" evidence="2">
    <location>
        <begin position="764"/>
        <end position="889"/>
    </location>
</feature>
<dbReference type="GeneID" id="102558222"/>
<dbReference type="Pfam" id="PF24536">
    <property type="entry name" value="NXPE4_C"/>
    <property type="match status" value="1"/>
</dbReference>
<dbReference type="InterPro" id="IPR057106">
    <property type="entry name" value="NXPE4_C"/>
</dbReference>
<dbReference type="CTD" id="79974"/>
<evidence type="ECO:0000259" key="1">
    <source>
        <dbReference type="Pfam" id="PF12733"/>
    </source>
</evidence>
<dbReference type="OrthoDB" id="1932925at2759"/>
<gene>
    <name evidence="3" type="primary">CPED1</name>
    <name evidence="3" type="ORF">Y1Q_0019673</name>
</gene>
<dbReference type="AlphaFoldDB" id="A0A151PFJ9"/>
<feature type="domain" description="Cadherin-like beta-sandwich-like" evidence="1">
    <location>
        <begin position="600"/>
        <end position="684"/>
    </location>
</feature>
<dbReference type="RefSeq" id="XP_014456494.1">
    <property type="nucleotide sequence ID" value="XM_014601008.3"/>
</dbReference>
<dbReference type="Gene3D" id="3.30.470.20">
    <property type="entry name" value="ATP-grasp fold, B domain"/>
    <property type="match status" value="1"/>
</dbReference>
<sequence>MVRGPAPCRRRLCRPRPVLLALAAVICLFCHSLTPLGTSRLLSAVVQGISPRRLAAQPSPADPPCLPPSAQALRQVEDSIFKSFGSHTKRAVLCAPRSHSKRELQLYQRILAQHGYAVIVHENRRLNVGLGHEHHYLGELKPWDLLICLSSSKANDTNCFQMDDLHRLELFQKVNTIPEIQHLLCRKEGLCQIIRKFPELHVPVAFLECPNHHAFSKSNQTSDLSQFGRRKERTNFAHLWRWWNQTNNAQLHQMPAQLEHKNDFKAQDLSVIIKAYVLVTSLTPLRAFIHSNATVCHSSKRKQFSVKLQTFFEMFFRSSSQQAFDNMKETISKLLLIAEVLSESSISGPKTFSRCSLCFQMLTFDIGFSTSIYPVVLKVHEHFDLQVGDDLNSQGQIVKQFLLEDAFKFLLPNKSSTSSFFEVLESMYKLSVNKDGNFQKEHEQCLSLAEINSMVDFVKELKNLGHFELLFPSSVPKIQNLLHDLYHMVDPMRRLGSVLTAHWLLSNLLEQFQFRNKEAHTNLVGWRNKKSSRNSFRMIMKWSKLRNSSLENESIKQRAPFNQTRGSKVLDFFSETKERRCSYDKDTLSHIRQIFTSPHVDLNPKFNPRIREYYFEVPFDMVTVKIGAEPSNCQCQVHLDEKKGPSVANYPLGLGINKISILVTDESRLNPEIVSSYIITVYREDRPSLPLFDDYMVCGFVQDCSSLIQPKEPCGLQPLSPEYFSAISQTQLKTCETGDPKGQWIVPCLSCSDNRTCDWRAITWQPQNCRHAVLTKPELQQCVEGRKILFIGDSTNRGIMYYLIERVNETLQEWQKTHDVKIYHNINEGKTFISYSYYPQFWLSVKERPTFEKALEELLQRSHSLENTDQTVLVVGGVQWLNSNHLQIIQKVLKRENLSNILVVIKSVGMGFHLPVDGIHSLSQTEVQNLWNENMLILDTAKRYGYEVVDTFILTMGRYKEFLQGKCGCHFHEVVKSKTSKESPRVTMKLSMHYALGQYFNSQSKLSQLQDYAMNSQSPYHVRGPINQVYSEILFSRICAHKRKAMGT</sequence>
<dbReference type="PANTHER" id="PTHR14776:SF1">
    <property type="entry name" value="CADHERIN-LIKE AND PC-ESTERASE DOMAIN-CONTAINING PROTEIN 1"/>
    <property type="match status" value="1"/>
</dbReference>
<dbReference type="Proteomes" id="UP000050525">
    <property type="component" value="Unassembled WGS sequence"/>
</dbReference>
<keyword evidence="4" id="KW-1185">Reference proteome</keyword>
<reference evidence="3 4" key="1">
    <citation type="journal article" date="2012" name="Genome Biol.">
        <title>Sequencing three crocodilian genomes to illuminate the evolution of archosaurs and amniotes.</title>
        <authorList>
            <person name="St John J.A."/>
            <person name="Braun E.L."/>
            <person name="Isberg S.R."/>
            <person name="Miles L.G."/>
            <person name="Chong A.Y."/>
            <person name="Gongora J."/>
            <person name="Dalzell P."/>
            <person name="Moran C."/>
            <person name="Bed'hom B."/>
            <person name="Abzhanov A."/>
            <person name="Burgess S.C."/>
            <person name="Cooksey A.M."/>
            <person name="Castoe T.A."/>
            <person name="Crawford N.G."/>
            <person name="Densmore L.D."/>
            <person name="Drew J.C."/>
            <person name="Edwards S.V."/>
            <person name="Faircloth B.C."/>
            <person name="Fujita M.K."/>
            <person name="Greenwold M.J."/>
            <person name="Hoffmann F.G."/>
            <person name="Howard J.M."/>
            <person name="Iguchi T."/>
            <person name="Janes D.E."/>
            <person name="Khan S.Y."/>
            <person name="Kohno S."/>
            <person name="de Koning A.J."/>
            <person name="Lance S.L."/>
            <person name="McCarthy F.M."/>
            <person name="McCormack J.E."/>
            <person name="Merchant M.E."/>
            <person name="Peterson D.G."/>
            <person name="Pollock D.D."/>
            <person name="Pourmand N."/>
            <person name="Raney B.J."/>
            <person name="Roessler K.A."/>
            <person name="Sanford J.R."/>
            <person name="Sawyer R.H."/>
            <person name="Schmidt C.J."/>
            <person name="Triplett E.W."/>
            <person name="Tuberville T.D."/>
            <person name="Venegas-Anaya M."/>
            <person name="Howard J.T."/>
            <person name="Jarvis E.D."/>
            <person name="Guillette L.J.Jr."/>
            <person name="Glenn T.C."/>
            <person name="Green R.E."/>
            <person name="Ray D.A."/>
        </authorList>
    </citation>
    <scope>NUCLEOTIDE SEQUENCE [LARGE SCALE GENOMIC DNA]</scope>
    <source>
        <strain evidence="3">KSC_2009_1</strain>
    </source>
</reference>
<dbReference type="STRING" id="8496.A0A151PFJ9"/>
<dbReference type="PANTHER" id="PTHR14776">
    <property type="entry name" value="CADHERIN-LIKE AND PC-ESTERASE DOMAIN-CONTAINING PROTEIN 1"/>
    <property type="match status" value="1"/>
</dbReference>
<organism evidence="3 4">
    <name type="scientific">Alligator mississippiensis</name>
    <name type="common">American alligator</name>
    <dbReference type="NCBI Taxonomy" id="8496"/>
    <lineage>
        <taxon>Eukaryota</taxon>
        <taxon>Metazoa</taxon>
        <taxon>Chordata</taxon>
        <taxon>Craniata</taxon>
        <taxon>Vertebrata</taxon>
        <taxon>Euteleostomi</taxon>
        <taxon>Archelosauria</taxon>
        <taxon>Archosauria</taxon>
        <taxon>Crocodylia</taxon>
        <taxon>Alligatoridae</taxon>
        <taxon>Alligatorinae</taxon>
        <taxon>Alligator</taxon>
    </lineage>
</organism>
<dbReference type="InterPro" id="IPR025883">
    <property type="entry name" value="Cadherin-like_domain"/>
</dbReference>
<name>A0A151PFJ9_ALLMI</name>
<proteinExistence type="predicted"/>
<dbReference type="KEGG" id="amj:102558222"/>
<evidence type="ECO:0000313" key="4">
    <source>
        <dbReference type="Proteomes" id="UP000050525"/>
    </source>
</evidence>
<accession>A0A151PFJ9</accession>
<protein>
    <submittedName>
        <fullName evidence="3">Cadherin-like and PC-esterase domain-containing protein 1 isoform A</fullName>
    </submittedName>
</protein>
<evidence type="ECO:0000259" key="2">
    <source>
        <dbReference type="Pfam" id="PF24536"/>
    </source>
</evidence>
<evidence type="ECO:0000313" key="3">
    <source>
        <dbReference type="EMBL" id="KYO47555.1"/>
    </source>
</evidence>